<evidence type="ECO:0000313" key="2">
    <source>
        <dbReference type="Proteomes" id="UP001164187"/>
    </source>
</evidence>
<gene>
    <name evidence="1" type="ORF">O0R46_08380</name>
</gene>
<dbReference type="RefSeq" id="WP_269311302.1">
    <property type="nucleotide sequence ID" value="NZ_CP114052.1"/>
</dbReference>
<accession>A0ABY7JML7</accession>
<reference evidence="1" key="1">
    <citation type="submission" date="2022-12" db="EMBL/GenBank/DDBJ databases">
        <title>Peptostreptococcus.</title>
        <authorList>
            <person name="Lee S.H."/>
        </authorList>
    </citation>
    <scope>NUCLEOTIDE SEQUENCE</scope>
    <source>
        <strain evidence="1">CBA3647</strain>
    </source>
</reference>
<keyword evidence="2" id="KW-1185">Reference proteome</keyword>
<evidence type="ECO:0000313" key="1">
    <source>
        <dbReference type="EMBL" id="WAW14605.1"/>
    </source>
</evidence>
<organism evidence="1 2">
    <name type="scientific">Peptostreptococcus equinus</name>
    <dbReference type="NCBI Taxonomy" id="3003601"/>
    <lineage>
        <taxon>Bacteria</taxon>
        <taxon>Bacillati</taxon>
        <taxon>Bacillota</taxon>
        <taxon>Clostridia</taxon>
        <taxon>Peptostreptococcales</taxon>
        <taxon>Peptostreptococcaceae</taxon>
        <taxon>Peptostreptococcus</taxon>
    </lineage>
</organism>
<protein>
    <submittedName>
        <fullName evidence="1">Uncharacterized protein</fullName>
    </submittedName>
</protein>
<proteinExistence type="predicted"/>
<name>A0ABY7JML7_9FIRM</name>
<sequence>MTETGYLMLVKSFTDDLAWTVQRALVNNYFKSEKQIVPTSKSTEYKPTVKRYGADLVLVTKDLAEMLETSVENICSIVKKNDIWCYRLENDSLKKFKRDNSSVLGTINYMFAFNKEMTIGLLKHIRHSKESLEKIETYFNVTGLSDYDKLKLIELAKDIQNVSNNRGYNTPYANMLNIVASKIYVDCGFLNDVTDDISINTSVGTCTYQKLINFRGNLKRKLI</sequence>
<dbReference type="Proteomes" id="UP001164187">
    <property type="component" value="Chromosome"/>
</dbReference>
<dbReference type="EMBL" id="CP114052">
    <property type="protein sequence ID" value="WAW14605.1"/>
    <property type="molecule type" value="Genomic_DNA"/>
</dbReference>